<dbReference type="PANTHER" id="PTHR10098">
    <property type="entry name" value="RAPSYN-RELATED"/>
    <property type="match status" value="1"/>
</dbReference>
<feature type="repeat" description="TPR" evidence="1">
    <location>
        <begin position="11"/>
        <end position="44"/>
    </location>
</feature>
<protein>
    <submittedName>
        <fullName evidence="2">Tetratricopeptide repeat protein</fullName>
    </submittedName>
</protein>
<dbReference type="Gene3D" id="1.25.40.10">
    <property type="entry name" value="Tetratricopeptide repeat domain"/>
    <property type="match status" value="4"/>
</dbReference>
<organism evidence="2">
    <name type="scientific">candidate division WOR-3 bacterium</name>
    <dbReference type="NCBI Taxonomy" id="2052148"/>
    <lineage>
        <taxon>Bacteria</taxon>
        <taxon>Bacteria division WOR-3</taxon>
    </lineage>
</organism>
<sequence>MKENFRKGLLIRALEGKGEVLTILGNYDNAINSFEMLVNYSENSNLQLSRAKRNISTIFILKGNLKNALKLADEANSILKEDSIEEQIEKIEILTLYSWIYRIEGFLEKCLRKNKEGLEMIDKISSSVVCEKKKSHLKRLTAEIFGNLGLIFRAKGEYNKALEHYQKSLSIFEEIDNKSGIAIVYANLGVLYSDEGEYDKSIEFYQKSLRIFEEIGDKRSIGLINGSLGIVYQNKGEYDKALDLFQKKLSISEMIGDIRSIGFVRGNLGVIYQNKGEYNKSIMEYEKSLKIFEAINDKKSIGMTLGNIGSLYLEMGRLKKAELFLSSAEKILNDYKDKYYLPEILANIAELKIRKSATGSFIKQALDYIQRALKIAYETELKEDIAKILIIKGLIEIKEMMEKMVNETKWEDNFIEAINIFQELNQPFWEAKAYYYYGEALMIRGEKERANEYLQKAQGIFEKITSKMYVKKVKSIILKRFY</sequence>
<dbReference type="InterPro" id="IPR019734">
    <property type="entry name" value="TPR_rpt"/>
</dbReference>
<dbReference type="EMBL" id="DTHG01000063">
    <property type="protein sequence ID" value="HGW91863.1"/>
    <property type="molecule type" value="Genomic_DNA"/>
</dbReference>
<feature type="repeat" description="TPR" evidence="1">
    <location>
        <begin position="222"/>
        <end position="255"/>
    </location>
</feature>
<evidence type="ECO:0000256" key="1">
    <source>
        <dbReference type="PROSITE-ProRule" id="PRU00339"/>
    </source>
</evidence>
<proteinExistence type="predicted"/>
<gene>
    <name evidence="2" type="ORF">ENV67_04905</name>
</gene>
<dbReference type="InterPro" id="IPR011990">
    <property type="entry name" value="TPR-like_helical_dom_sf"/>
</dbReference>
<dbReference type="PROSITE" id="PS50293">
    <property type="entry name" value="TPR_REGION"/>
    <property type="match status" value="2"/>
</dbReference>
<dbReference type="PROSITE" id="PS50005">
    <property type="entry name" value="TPR"/>
    <property type="match status" value="4"/>
</dbReference>
<name>A0A7C4Y601_UNCW3</name>
<dbReference type="Pfam" id="PF13176">
    <property type="entry name" value="TPR_7"/>
    <property type="match status" value="1"/>
</dbReference>
<dbReference type="AlphaFoldDB" id="A0A7C4Y601"/>
<feature type="repeat" description="TPR" evidence="1">
    <location>
        <begin position="182"/>
        <end position="215"/>
    </location>
</feature>
<keyword evidence="1" id="KW-0802">TPR repeat</keyword>
<reference evidence="2" key="1">
    <citation type="journal article" date="2020" name="mSystems">
        <title>Genome- and Community-Level Interaction Insights into Carbon Utilization and Element Cycling Functions of Hydrothermarchaeota in Hydrothermal Sediment.</title>
        <authorList>
            <person name="Zhou Z."/>
            <person name="Liu Y."/>
            <person name="Xu W."/>
            <person name="Pan J."/>
            <person name="Luo Z.H."/>
            <person name="Li M."/>
        </authorList>
    </citation>
    <scope>NUCLEOTIDE SEQUENCE [LARGE SCALE GENOMIC DNA]</scope>
    <source>
        <strain evidence="2">SpSt-780</strain>
    </source>
</reference>
<evidence type="ECO:0000313" key="2">
    <source>
        <dbReference type="EMBL" id="HGW91863.1"/>
    </source>
</evidence>
<accession>A0A7C4Y601</accession>
<feature type="repeat" description="TPR" evidence="1">
    <location>
        <begin position="142"/>
        <end position="175"/>
    </location>
</feature>
<dbReference type="Pfam" id="PF13424">
    <property type="entry name" value="TPR_12"/>
    <property type="match status" value="2"/>
</dbReference>
<dbReference type="SUPFAM" id="SSF48452">
    <property type="entry name" value="TPR-like"/>
    <property type="match status" value="4"/>
</dbReference>
<comment type="caution">
    <text evidence="2">The sequence shown here is derived from an EMBL/GenBank/DDBJ whole genome shotgun (WGS) entry which is preliminary data.</text>
</comment>
<dbReference type="SMART" id="SM00028">
    <property type="entry name" value="TPR"/>
    <property type="match status" value="7"/>
</dbReference>